<dbReference type="CDD" id="cd06260">
    <property type="entry name" value="DUF820-like"/>
    <property type="match status" value="1"/>
</dbReference>
<dbReference type="PANTHER" id="PTHR35400">
    <property type="entry name" value="SLR1083 PROTEIN"/>
    <property type="match status" value="1"/>
</dbReference>
<organism evidence="2 3">
    <name type="scientific">Imhoffiella purpurea</name>
    <dbReference type="NCBI Taxonomy" id="1249627"/>
    <lineage>
        <taxon>Bacteria</taxon>
        <taxon>Pseudomonadati</taxon>
        <taxon>Pseudomonadota</taxon>
        <taxon>Gammaproteobacteria</taxon>
        <taxon>Chromatiales</taxon>
        <taxon>Chromatiaceae</taxon>
        <taxon>Imhoffiella</taxon>
    </lineage>
</organism>
<dbReference type="InterPro" id="IPR012296">
    <property type="entry name" value="Nuclease_put_TT1808"/>
</dbReference>
<dbReference type="Pfam" id="PF05685">
    <property type="entry name" value="Uma2"/>
    <property type="match status" value="1"/>
</dbReference>
<evidence type="ECO:0000313" key="2">
    <source>
        <dbReference type="EMBL" id="EXJ11227.1"/>
    </source>
</evidence>
<dbReference type="STRING" id="1249627.D779_0224"/>
<dbReference type="OrthoDB" id="5524117at2"/>
<keyword evidence="3" id="KW-1185">Reference proteome</keyword>
<feature type="domain" description="Putative restriction endonuclease" evidence="1">
    <location>
        <begin position="9"/>
        <end position="146"/>
    </location>
</feature>
<dbReference type="EMBL" id="AONC01000110">
    <property type="protein sequence ID" value="EXJ11227.1"/>
    <property type="molecule type" value="Genomic_DNA"/>
</dbReference>
<comment type="caution">
    <text evidence="2">The sequence shown here is derived from an EMBL/GenBank/DDBJ whole genome shotgun (WGS) entry which is preliminary data.</text>
</comment>
<proteinExistence type="predicted"/>
<dbReference type="InterPro" id="IPR008538">
    <property type="entry name" value="Uma2"/>
</dbReference>
<dbReference type="AlphaFoldDB" id="W9V520"/>
<dbReference type="PATRIC" id="fig|1249627.3.peg.4189"/>
<evidence type="ECO:0000259" key="1">
    <source>
        <dbReference type="Pfam" id="PF05685"/>
    </source>
</evidence>
<dbReference type="eggNOG" id="COG4636">
    <property type="taxonomic scope" value="Bacteria"/>
</dbReference>
<dbReference type="InterPro" id="IPR011335">
    <property type="entry name" value="Restrct_endonuc-II-like"/>
</dbReference>
<protein>
    <recommendedName>
        <fullName evidence="1">Putative restriction endonuclease domain-containing protein</fullName>
    </recommendedName>
</protein>
<dbReference type="Proteomes" id="UP000019460">
    <property type="component" value="Unassembled WGS sequence"/>
</dbReference>
<accession>W9V520</accession>
<dbReference type="SUPFAM" id="SSF52980">
    <property type="entry name" value="Restriction endonuclease-like"/>
    <property type="match status" value="1"/>
</dbReference>
<gene>
    <name evidence="2" type="ORF">D779_0224</name>
</gene>
<reference evidence="2 3" key="1">
    <citation type="submission" date="2012-11" db="EMBL/GenBank/DDBJ databases">
        <title>Genome assembly of Thiorhodococcus sp. AK35.</title>
        <authorList>
            <person name="Nupur N."/>
            <person name="Khatri I."/>
            <person name="Subramanian S."/>
            <person name="Pinnaka A."/>
        </authorList>
    </citation>
    <scope>NUCLEOTIDE SEQUENCE [LARGE SCALE GENOMIC DNA]</scope>
    <source>
        <strain evidence="2 3">AK35</strain>
    </source>
</reference>
<evidence type="ECO:0000313" key="3">
    <source>
        <dbReference type="Proteomes" id="UP000019460"/>
    </source>
</evidence>
<dbReference type="Gene3D" id="3.90.1570.10">
    <property type="entry name" value="tt1808, chain A"/>
    <property type="match status" value="1"/>
</dbReference>
<dbReference type="PANTHER" id="PTHR35400:SF1">
    <property type="entry name" value="SLR1083 PROTEIN"/>
    <property type="match status" value="1"/>
</dbReference>
<name>W9V520_9GAMM</name>
<sequence length="172" mass="18582">MIDAGVFADGDRVELIDGEMRDMSPIGPLHNSATNTLNMILAPLLSGKAIVSVQGPLVLDDGTEVYPDLMVLRQRADRYAESNPTGEDVLLVVEVADSSLAADTGVKLAKYAHVGIRLYWVVDIPSRALHAYRDPNAFAGRYRQLHSVGEGALGISIQGVDVRVEVADLFPR</sequence>